<keyword evidence="7" id="KW-0732">Signal</keyword>
<dbReference type="InterPro" id="IPR011032">
    <property type="entry name" value="GroES-like_sf"/>
</dbReference>
<dbReference type="GO" id="GO:0008270">
    <property type="term" value="F:zinc ion binding"/>
    <property type="evidence" value="ECO:0007669"/>
    <property type="project" value="InterPro"/>
</dbReference>
<feature type="signal peptide" evidence="7">
    <location>
        <begin position="1"/>
        <end position="15"/>
    </location>
</feature>
<proteinExistence type="inferred from homology"/>
<feature type="non-terminal residue" evidence="10">
    <location>
        <position position="1"/>
    </location>
</feature>
<organism evidence="10 11">
    <name type="scientific">Pocillopora meandrina</name>
    <dbReference type="NCBI Taxonomy" id="46732"/>
    <lineage>
        <taxon>Eukaryota</taxon>
        <taxon>Metazoa</taxon>
        <taxon>Cnidaria</taxon>
        <taxon>Anthozoa</taxon>
        <taxon>Hexacorallia</taxon>
        <taxon>Scleractinia</taxon>
        <taxon>Astrocoeniina</taxon>
        <taxon>Pocilloporidae</taxon>
        <taxon>Pocillopora</taxon>
    </lineage>
</organism>
<feature type="domain" description="Alcohol dehydrogenase-like C-terminal" evidence="8">
    <location>
        <begin position="204"/>
        <end position="323"/>
    </location>
</feature>
<comment type="caution">
    <text evidence="10">The sequence shown here is derived from an EMBL/GenBank/DDBJ whole genome shotgun (WGS) entry which is preliminary data.</text>
</comment>
<reference evidence="10 11" key="1">
    <citation type="submission" date="2022-05" db="EMBL/GenBank/DDBJ databases">
        <authorList>
            <consortium name="Genoscope - CEA"/>
            <person name="William W."/>
        </authorList>
    </citation>
    <scope>NUCLEOTIDE SEQUENCE [LARGE SCALE GENOMIC DNA]</scope>
</reference>
<evidence type="ECO:0000256" key="5">
    <source>
        <dbReference type="ARBA" id="ARBA00023027"/>
    </source>
</evidence>
<dbReference type="FunFam" id="3.40.50.720:FF:000003">
    <property type="entry name" value="S-(hydroxymethyl)glutathione dehydrogenase"/>
    <property type="match status" value="1"/>
</dbReference>
<evidence type="ECO:0000256" key="6">
    <source>
        <dbReference type="RuleBase" id="RU361277"/>
    </source>
</evidence>
<dbReference type="InterPro" id="IPR036291">
    <property type="entry name" value="NAD(P)-bd_dom_sf"/>
</dbReference>
<dbReference type="InterPro" id="IPR002328">
    <property type="entry name" value="ADH_Zn_CS"/>
</dbReference>
<name>A0AAU9XSH8_9CNID</name>
<evidence type="ECO:0000259" key="8">
    <source>
        <dbReference type="Pfam" id="PF00107"/>
    </source>
</evidence>
<dbReference type="SUPFAM" id="SSF50129">
    <property type="entry name" value="GroES-like"/>
    <property type="match status" value="1"/>
</dbReference>
<evidence type="ECO:0000256" key="7">
    <source>
        <dbReference type="SAM" id="SignalP"/>
    </source>
</evidence>
<keyword evidence="5" id="KW-0520">NAD</keyword>
<evidence type="ECO:0000256" key="3">
    <source>
        <dbReference type="ARBA" id="ARBA00022833"/>
    </source>
</evidence>
<comment type="cofactor">
    <cofactor evidence="1 6">
        <name>Zn(2+)</name>
        <dbReference type="ChEBI" id="CHEBI:29105"/>
    </cofactor>
</comment>
<feature type="domain" description="Alcohol dehydrogenase-like N-terminal" evidence="9">
    <location>
        <begin position="38"/>
        <end position="162"/>
    </location>
</feature>
<evidence type="ECO:0000313" key="11">
    <source>
        <dbReference type="Proteomes" id="UP001159428"/>
    </source>
</evidence>
<dbReference type="EMBL" id="CALNXJ010000061">
    <property type="protein sequence ID" value="CAH3156488.1"/>
    <property type="molecule type" value="Genomic_DNA"/>
</dbReference>
<protein>
    <recommendedName>
        <fullName evidence="12">Alcohol dehydrogenase</fullName>
    </recommendedName>
</protein>
<evidence type="ECO:0000313" key="10">
    <source>
        <dbReference type="EMBL" id="CAH3156488.1"/>
    </source>
</evidence>
<dbReference type="InterPro" id="IPR013149">
    <property type="entry name" value="ADH-like_C"/>
</dbReference>
<dbReference type="GO" id="GO:0046294">
    <property type="term" value="P:formaldehyde catabolic process"/>
    <property type="evidence" value="ECO:0007669"/>
    <property type="project" value="TreeGrafter"/>
</dbReference>
<keyword evidence="3 6" id="KW-0862">Zinc</keyword>
<dbReference type="AlphaFoldDB" id="A0AAU9XSH8"/>
<feature type="non-terminal residue" evidence="10">
    <location>
        <position position="325"/>
    </location>
</feature>
<dbReference type="FunFam" id="3.90.180.10:FF:000067">
    <property type="entry name" value="alcohol dehydrogenase 1-like isoform X1"/>
    <property type="match status" value="1"/>
</dbReference>
<dbReference type="SUPFAM" id="SSF51735">
    <property type="entry name" value="NAD(P)-binding Rossmann-fold domains"/>
    <property type="match status" value="1"/>
</dbReference>
<dbReference type="Pfam" id="PF08240">
    <property type="entry name" value="ADH_N"/>
    <property type="match status" value="1"/>
</dbReference>
<evidence type="ECO:0000256" key="2">
    <source>
        <dbReference type="ARBA" id="ARBA00022723"/>
    </source>
</evidence>
<dbReference type="PANTHER" id="PTHR43880">
    <property type="entry name" value="ALCOHOL DEHYDROGENASE"/>
    <property type="match status" value="1"/>
</dbReference>
<feature type="chain" id="PRO_5043505127" description="Alcohol dehydrogenase" evidence="7">
    <location>
        <begin position="16"/>
        <end position="325"/>
    </location>
</feature>
<accession>A0AAU9XSH8</accession>
<dbReference type="Gene3D" id="3.40.50.720">
    <property type="entry name" value="NAD(P)-binding Rossmann-like Domain"/>
    <property type="match status" value="1"/>
</dbReference>
<dbReference type="GO" id="GO:0005829">
    <property type="term" value="C:cytosol"/>
    <property type="evidence" value="ECO:0007669"/>
    <property type="project" value="TreeGrafter"/>
</dbReference>
<evidence type="ECO:0000256" key="1">
    <source>
        <dbReference type="ARBA" id="ARBA00001947"/>
    </source>
</evidence>
<keyword evidence="2 6" id="KW-0479">Metal-binding</keyword>
<dbReference type="Proteomes" id="UP001159428">
    <property type="component" value="Unassembled WGS sequence"/>
</dbReference>
<evidence type="ECO:0008006" key="12">
    <source>
        <dbReference type="Google" id="ProtNLM"/>
    </source>
</evidence>
<keyword evidence="11" id="KW-1185">Reference proteome</keyword>
<evidence type="ECO:0000259" key="9">
    <source>
        <dbReference type="Pfam" id="PF08240"/>
    </source>
</evidence>
<dbReference type="InterPro" id="IPR013154">
    <property type="entry name" value="ADH-like_N"/>
</dbReference>
<gene>
    <name evidence="10" type="ORF">PMEA_00029505</name>
</gene>
<comment type="similarity">
    <text evidence="6">Belongs to the zinc-containing alcohol dehydrogenase family.</text>
</comment>
<evidence type="ECO:0000256" key="4">
    <source>
        <dbReference type="ARBA" id="ARBA00023002"/>
    </source>
</evidence>
<dbReference type="PROSITE" id="PS00059">
    <property type="entry name" value="ADH_ZINC"/>
    <property type="match status" value="1"/>
</dbReference>
<keyword evidence="4" id="KW-0560">Oxidoreductase</keyword>
<dbReference type="Pfam" id="PF00107">
    <property type="entry name" value="ADH_zinc_N"/>
    <property type="match status" value="1"/>
</dbReference>
<dbReference type="PANTHER" id="PTHR43880:SF12">
    <property type="entry name" value="ALCOHOL DEHYDROGENASE CLASS-3"/>
    <property type="match status" value="1"/>
</dbReference>
<dbReference type="Gene3D" id="3.90.180.10">
    <property type="entry name" value="Medium-chain alcohol dehydrogenases, catalytic domain"/>
    <property type="match status" value="1"/>
</dbReference>
<dbReference type="GO" id="GO:0051903">
    <property type="term" value="F:S-(hydroxymethyl)glutathione dehydrogenase [NAD(P)+] activity"/>
    <property type="evidence" value="ECO:0007669"/>
    <property type="project" value="TreeGrafter"/>
</dbReference>
<sequence length="325" mass="34344">LFIFVCFLQPITCRAAVAWEANKPLVIETIEVAPPNVGEVRVKLVAAGVCHSDENFRKGHSDDVFPGVFGHEASGIIESIGEGVRSVKPGDHVIPLLLAECGECAFCKNSRTNFCVRGVRMRGEMLDGTKRSTSRGKPLCQLMGVGAFSEYAVLPEIAVAKIAESVPLKEACLLGCCVPTGYGAAVNVAKVEPGSSTAVWGLGGVGLSAVMGCKAAGATRIIGIDIKPEKFQLAKELGCTECVNPKDHEKPIQQVLKEMTEGGVNYSVECVGNVETMRAAFEASHPILGTTVLVGIAPQGEELKINPRDCFFGRTIIGTLCGGKI</sequence>